<dbReference type="EMBL" id="RXIL01000132">
    <property type="protein sequence ID" value="RZN67707.1"/>
    <property type="molecule type" value="Genomic_DNA"/>
</dbReference>
<evidence type="ECO:0000256" key="2">
    <source>
        <dbReference type="ARBA" id="ARBA00022454"/>
    </source>
</evidence>
<dbReference type="Proteomes" id="UP000320766">
    <property type="component" value="Unassembled WGS sequence"/>
</dbReference>
<evidence type="ECO:0000313" key="7">
    <source>
        <dbReference type="EMBL" id="RZN67707.1"/>
    </source>
</evidence>
<dbReference type="PIRSF" id="PIRSF028732">
    <property type="entry name" value="Alba"/>
    <property type="match status" value="1"/>
</dbReference>
<evidence type="ECO:0000256" key="4">
    <source>
        <dbReference type="ARBA" id="ARBA00023125"/>
    </source>
</evidence>
<comment type="PTM">
    <text evidence="5">Acetylated. Acetylation at Lys-11 decreases DNA-binding affinity.</text>
</comment>
<keyword evidence="2 5" id="KW-0158">Chromosome</keyword>
<dbReference type="InterPro" id="IPR036882">
    <property type="entry name" value="Alba-like_dom_sf"/>
</dbReference>
<keyword evidence="5" id="KW-0007">Acetylation</keyword>
<accession>A0A520KVK0</accession>
<dbReference type="AlphaFoldDB" id="A0A520KVK0"/>
<sequence length="94" mass="10476">MTEDNVVYIGKKPVMNYVLATITVFNEGSDDAVIKARGRAISRAVDTAEVIRTRFLPNVKVKDIKIGTDAMSRDDGKESNISWIEIYLIQGKNT</sequence>
<dbReference type="GO" id="GO:0003723">
    <property type="term" value="F:RNA binding"/>
    <property type="evidence" value="ECO:0007669"/>
    <property type="project" value="InterPro"/>
</dbReference>
<protein>
    <recommendedName>
        <fullName evidence="5">DNA/RNA-binding protein Alba</fullName>
    </recommendedName>
</protein>
<dbReference type="GO" id="GO:0003690">
    <property type="term" value="F:double-stranded DNA binding"/>
    <property type="evidence" value="ECO:0007669"/>
    <property type="project" value="UniProtKB-UniRule"/>
</dbReference>
<proteinExistence type="inferred from homology"/>
<comment type="caution">
    <text evidence="7">The sequence shown here is derived from an EMBL/GenBank/DDBJ whole genome shotgun (WGS) entry which is preliminary data.</text>
</comment>
<reference evidence="7 8" key="1">
    <citation type="journal article" date="2019" name="Nat. Microbiol.">
        <title>Wide diversity of methane and short-chain alkane metabolisms in uncultured archaea.</title>
        <authorList>
            <person name="Borrel G."/>
            <person name="Adam P.S."/>
            <person name="McKay L.J."/>
            <person name="Chen L.X."/>
            <person name="Sierra-Garcia I.N."/>
            <person name="Sieber C.M."/>
            <person name="Letourneur Q."/>
            <person name="Ghozlane A."/>
            <person name="Andersen G.L."/>
            <person name="Li W.J."/>
            <person name="Hallam S.J."/>
            <person name="Muyzer G."/>
            <person name="de Oliveira V.M."/>
            <person name="Inskeep W.P."/>
            <person name="Banfield J.F."/>
            <person name="Gribaldo S."/>
        </authorList>
    </citation>
    <scope>NUCLEOTIDE SEQUENCE [LARGE SCALE GENOMIC DNA]</scope>
    <source>
        <strain evidence="7">NM1b</strain>
    </source>
</reference>
<dbReference type="GO" id="GO:0005694">
    <property type="term" value="C:chromosome"/>
    <property type="evidence" value="ECO:0007669"/>
    <property type="project" value="UniProtKB-SubCell"/>
</dbReference>
<dbReference type="GO" id="GO:0030261">
    <property type="term" value="P:chromosome condensation"/>
    <property type="evidence" value="ECO:0007669"/>
    <property type="project" value="UniProtKB-KW"/>
</dbReference>
<evidence type="ECO:0000259" key="6">
    <source>
        <dbReference type="Pfam" id="PF01918"/>
    </source>
</evidence>
<dbReference type="NCBIfam" id="TIGR00285">
    <property type="entry name" value="DNA-binding protein Alba"/>
    <property type="match status" value="1"/>
</dbReference>
<dbReference type="InterPro" id="IPR013795">
    <property type="entry name" value="DNA/RNA-bd_Alba"/>
</dbReference>
<gene>
    <name evidence="5 7" type="primary">albA</name>
    <name evidence="7" type="ORF">EF807_07290</name>
</gene>
<evidence type="ECO:0000256" key="3">
    <source>
        <dbReference type="ARBA" id="ARBA00022490"/>
    </source>
</evidence>
<dbReference type="SUPFAM" id="SSF82704">
    <property type="entry name" value="AlbA-like"/>
    <property type="match status" value="1"/>
</dbReference>
<feature type="modified residue" description="N6-acetyllysine" evidence="5">
    <location>
        <position position="11"/>
    </location>
</feature>
<comment type="similarity">
    <text evidence="1 5">Belongs to the histone-like Alba family.</text>
</comment>
<keyword evidence="3 5" id="KW-0963">Cytoplasm</keyword>
<evidence type="ECO:0000256" key="1">
    <source>
        <dbReference type="ARBA" id="ARBA00008018"/>
    </source>
</evidence>
<comment type="subcellular location">
    <subcellularLocation>
        <location evidence="5">Cytoplasm</location>
    </subcellularLocation>
    <subcellularLocation>
        <location evidence="5">Chromosome</location>
    </subcellularLocation>
</comment>
<evidence type="ECO:0000313" key="8">
    <source>
        <dbReference type="Proteomes" id="UP000320766"/>
    </source>
</evidence>
<evidence type="ECO:0000256" key="5">
    <source>
        <dbReference type="HAMAP-Rule" id="MF_01122"/>
    </source>
</evidence>
<organism evidence="7 8">
    <name type="scientific">Candidatus Methanolliviera hydrocarbonicum</name>
    <dbReference type="NCBI Taxonomy" id="2491085"/>
    <lineage>
        <taxon>Archaea</taxon>
        <taxon>Methanobacteriati</taxon>
        <taxon>Methanobacteriota</taxon>
        <taxon>Candidatus Methanoliparia</taxon>
        <taxon>Candidatus Methanoliparales</taxon>
        <taxon>Candidatus Methanollivieraceae</taxon>
        <taxon>Candidatus Methanolliviera</taxon>
    </lineage>
</organism>
<dbReference type="Gene3D" id="3.30.110.20">
    <property type="entry name" value="Alba-like domain"/>
    <property type="match status" value="1"/>
</dbReference>
<keyword evidence="5" id="KW-0226">DNA condensation</keyword>
<keyword evidence="4 5" id="KW-0238">DNA-binding</keyword>
<dbReference type="Pfam" id="PF01918">
    <property type="entry name" value="Alba"/>
    <property type="match status" value="1"/>
</dbReference>
<name>A0A520KVK0_9EURY</name>
<dbReference type="NCBIfam" id="NF003088">
    <property type="entry name" value="PRK04015.1"/>
    <property type="match status" value="1"/>
</dbReference>
<feature type="domain" description="DNA/RNA-binding protein Alba-like" evidence="6">
    <location>
        <begin position="5"/>
        <end position="68"/>
    </location>
</feature>
<dbReference type="InterPro" id="IPR002775">
    <property type="entry name" value="DNA/RNA-bd_Alba-like"/>
</dbReference>
<dbReference type="GO" id="GO:0005737">
    <property type="term" value="C:cytoplasm"/>
    <property type="evidence" value="ECO:0007669"/>
    <property type="project" value="UniProtKB-SubCell"/>
</dbReference>
<comment type="function">
    <text evidence="5">Binds double-stranded DNA tightly but without sequence specificity. Involved in DNA compaction.</text>
</comment>
<dbReference type="HAMAP" id="MF_01122">
    <property type="entry name" value="AlbA"/>
    <property type="match status" value="1"/>
</dbReference>